<dbReference type="OrthoDB" id="6623990at2"/>
<reference evidence="3 4" key="1">
    <citation type="submission" date="2018-10" db="EMBL/GenBank/DDBJ databases">
        <title>Genomic Encyclopedia of Archaeal and Bacterial Type Strains, Phase II (KMG-II): from individual species to whole genera.</title>
        <authorList>
            <person name="Goeker M."/>
        </authorList>
    </citation>
    <scope>NUCLEOTIDE SEQUENCE [LARGE SCALE GENOMIC DNA]</scope>
    <source>
        <strain evidence="3 4">RP-AC37</strain>
    </source>
</reference>
<keyword evidence="4" id="KW-1185">Reference proteome</keyword>
<feature type="transmembrane region" description="Helical" evidence="1">
    <location>
        <begin position="287"/>
        <end position="308"/>
    </location>
</feature>
<keyword evidence="1" id="KW-1133">Transmembrane helix</keyword>
<feature type="domain" description="Acyltransferase 3" evidence="2">
    <location>
        <begin position="35"/>
        <end position="336"/>
    </location>
</feature>
<dbReference type="InterPro" id="IPR052734">
    <property type="entry name" value="Nod_factor_acetyltransferase"/>
</dbReference>
<dbReference type="GO" id="GO:0016747">
    <property type="term" value="F:acyltransferase activity, transferring groups other than amino-acyl groups"/>
    <property type="evidence" value="ECO:0007669"/>
    <property type="project" value="InterPro"/>
</dbReference>
<accession>A0A420XTY9</accession>
<proteinExistence type="predicted"/>
<comment type="caution">
    <text evidence="3">The sequence shown here is derived from an EMBL/GenBank/DDBJ whole genome shotgun (WGS) entry which is preliminary data.</text>
</comment>
<name>A0A420XTY9_9ACTN</name>
<feature type="transmembrane region" description="Helical" evidence="1">
    <location>
        <begin position="163"/>
        <end position="179"/>
    </location>
</feature>
<dbReference type="EMBL" id="RBWV01000009">
    <property type="protein sequence ID" value="RKS80298.1"/>
    <property type="molecule type" value="Genomic_DNA"/>
</dbReference>
<dbReference type="Pfam" id="PF01757">
    <property type="entry name" value="Acyl_transf_3"/>
    <property type="match status" value="1"/>
</dbReference>
<keyword evidence="1" id="KW-0472">Membrane</keyword>
<evidence type="ECO:0000259" key="2">
    <source>
        <dbReference type="Pfam" id="PF01757"/>
    </source>
</evidence>
<feature type="transmembrane region" description="Helical" evidence="1">
    <location>
        <begin position="262"/>
        <end position="280"/>
    </location>
</feature>
<dbReference type="PANTHER" id="PTHR37312:SF1">
    <property type="entry name" value="MEMBRANE-BOUND ACYLTRANSFERASE YKRP-RELATED"/>
    <property type="match status" value="1"/>
</dbReference>
<keyword evidence="3" id="KW-0808">Transferase</keyword>
<dbReference type="PANTHER" id="PTHR37312">
    <property type="entry name" value="MEMBRANE-BOUND ACYLTRANSFERASE YKRP-RELATED"/>
    <property type="match status" value="1"/>
</dbReference>
<organism evidence="3 4">
    <name type="scientific">Motilibacter peucedani</name>
    <dbReference type="NCBI Taxonomy" id="598650"/>
    <lineage>
        <taxon>Bacteria</taxon>
        <taxon>Bacillati</taxon>
        <taxon>Actinomycetota</taxon>
        <taxon>Actinomycetes</taxon>
        <taxon>Motilibacterales</taxon>
        <taxon>Motilibacteraceae</taxon>
        <taxon>Motilibacter</taxon>
    </lineage>
</organism>
<gene>
    <name evidence="3" type="ORF">CLV35_0725</name>
</gene>
<feature type="transmembrane region" description="Helical" evidence="1">
    <location>
        <begin position="99"/>
        <end position="119"/>
    </location>
</feature>
<feature type="transmembrane region" description="Helical" evidence="1">
    <location>
        <begin position="314"/>
        <end position="336"/>
    </location>
</feature>
<dbReference type="Proteomes" id="UP000281955">
    <property type="component" value="Unassembled WGS sequence"/>
</dbReference>
<evidence type="ECO:0000256" key="1">
    <source>
        <dbReference type="SAM" id="Phobius"/>
    </source>
</evidence>
<dbReference type="AlphaFoldDB" id="A0A420XTY9"/>
<dbReference type="InParanoid" id="A0A420XTY9"/>
<dbReference type="RefSeq" id="WP_121192003.1">
    <property type="nucleotide sequence ID" value="NZ_RBWV01000009.1"/>
</dbReference>
<feature type="transmembrane region" description="Helical" evidence="1">
    <location>
        <begin position="139"/>
        <end position="158"/>
    </location>
</feature>
<keyword evidence="1" id="KW-0812">Transmembrane</keyword>
<evidence type="ECO:0000313" key="4">
    <source>
        <dbReference type="Proteomes" id="UP000281955"/>
    </source>
</evidence>
<feature type="transmembrane region" description="Helical" evidence="1">
    <location>
        <begin position="64"/>
        <end position="87"/>
    </location>
</feature>
<sequence length="350" mass="38655">MTAPLERSVAGAAEVPAGDPTAPAARAGSRRDVLLDALKGLAIVLVVVGHGLEDTTGDFDANPVFRVIYSFHMPLFMFLSGVAAAYSRDLVSAASIWRRARTLVVPFAAWYAVSYVVLHRWDDIGVAAYVKQLVRSPDFGLWFLWVLFLCYCALGVAVRLERLVGLASFVLVFVLVYEAPVTAYGAVLLRWHLFFFFAGYLLKRARVPWHLWWGVVPALAFLPLALTWRRNADPNFAARLSERLSTAHLSSLDHPVLKAYEYLVPCLGIAACFTVVAAVLRWRRALLIPLLWLAPFTLDVYAIHVYFFRWHIPGLAVVPVAAAAIAGSLAVSVLLLRRSKVLSTVLLGGR</sequence>
<evidence type="ECO:0000313" key="3">
    <source>
        <dbReference type="EMBL" id="RKS80298.1"/>
    </source>
</evidence>
<feature type="transmembrane region" description="Helical" evidence="1">
    <location>
        <begin position="209"/>
        <end position="228"/>
    </location>
</feature>
<dbReference type="InterPro" id="IPR002656">
    <property type="entry name" value="Acyl_transf_3_dom"/>
</dbReference>
<protein>
    <submittedName>
        <fullName evidence="3">Fucose 4-O-acetylase-like acetyltransferase</fullName>
    </submittedName>
</protein>